<dbReference type="GeneID" id="48277775"/>
<evidence type="ECO:0000313" key="2">
    <source>
        <dbReference type="EMBL" id="SUV16337.1"/>
    </source>
</evidence>
<dbReference type="EMBL" id="CP019980">
    <property type="protein sequence ID" value="AVK97740.1"/>
    <property type="molecule type" value="Genomic_DNA"/>
</dbReference>
<dbReference type="Proteomes" id="UP000238825">
    <property type="component" value="Chromosome"/>
</dbReference>
<dbReference type="RefSeq" id="WP_024361438.1">
    <property type="nucleotide sequence ID" value="NZ_BJNS01000018.1"/>
</dbReference>
<dbReference type="AlphaFoldDB" id="A0A2S0K2Z0"/>
<reference evidence="2 4" key="2">
    <citation type="submission" date="2018-06" db="EMBL/GenBank/DDBJ databases">
        <authorList>
            <consortium name="Pathogen Informatics"/>
            <person name="Doyle S."/>
        </authorList>
    </citation>
    <scope>NUCLEOTIDE SEQUENCE [LARGE SCALE GENOMIC DNA]</scope>
    <source>
        <strain evidence="2 4">NCTC10338</strain>
    </source>
</reference>
<accession>A0A2S0K2Z0</accession>
<protein>
    <submittedName>
        <fullName evidence="1">Uncharacterized protein</fullName>
    </submittedName>
</protein>
<proteinExistence type="predicted"/>
<evidence type="ECO:0000313" key="1">
    <source>
        <dbReference type="EMBL" id="AVK97740.1"/>
    </source>
</evidence>
<sequence length="149" mass="16938">MDGNYKCCIDIRLSGGDIQFDVSDDMQLFRFQSGIGFVAIPHFFITLSALYKGEISEAQLDCHGNADYYLFSSDGQNLFIEHVGHYPQRTDTYQFKLKAYMEAISCAFLSYLQQLEKEGILPLKEQEFGHPLGDDVLHAFDNFSAVLRS</sequence>
<gene>
    <name evidence="1" type="ORF">LS41612_16385</name>
    <name evidence="2" type="ORF">NCTC10338_01415</name>
</gene>
<dbReference type="Proteomes" id="UP000255295">
    <property type="component" value="Unassembled WGS sequence"/>
</dbReference>
<organism evidence="1 3">
    <name type="scientific">Lysinibacillus sphaericus</name>
    <name type="common">Bacillus sphaericus</name>
    <dbReference type="NCBI Taxonomy" id="1421"/>
    <lineage>
        <taxon>Bacteria</taxon>
        <taxon>Bacillati</taxon>
        <taxon>Bacillota</taxon>
        <taxon>Bacilli</taxon>
        <taxon>Bacillales</taxon>
        <taxon>Bacillaceae</taxon>
        <taxon>Lysinibacillus</taxon>
    </lineage>
</organism>
<evidence type="ECO:0000313" key="3">
    <source>
        <dbReference type="Proteomes" id="UP000238825"/>
    </source>
</evidence>
<dbReference type="EMBL" id="UFSZ01000001">
    <property type="protein sequence ID" value="SUV16337.1"/>
    <property type="molecule type" value="Genomic_DNA"/>
</dbReference>
<name>A0A2S0K2Z0_LYSSH</name>
<evidence type="ECO:0000313" key="4">
    <source>
        <dbReference type="Proteomes" id="UP000255295"/>
    </source>
</evidence>
<reference evidence="1 3" key="1">
    <citation type="submission" date="2017-03" db="EMBL/GenBank/DDBJ databases">
        <title>The whole genome sequencing and assembly of Lysinibacillus sphaericus DSM 28T strain.</title>
        <authorList>
            <person name="Lee Y.-J."/>
            <person name="Yi H."/>
            <person name="Bahn Y.-S."/>
            <person name="Kim J.F."/>
            <person name="Lee D.-W."/>
        </authorList>
    </citation>
    <scope>NUCLEOTIDE SEQUENCE [LARGE SCALE GENOMIC DNA]</scope>
    <source>
        <strain evidence="1 3">DSM 28</strain>
    </source>
</reference>